<protein>
    <recommendedName>
        <fullName evidence="2">F-box associated beta-propeller type 1 domain-containing protein</fullName>
    </recommendedName>
</protein>
<dbReference type="InterPro" id="IPR017451">
    <property type="entry name" value="F-box-assoc_interact_dom"/>
</dbReference>
<accession>A0ABS8ULN1</accession>
<dbReference type="PANTHER" id="PTHR31672">
    <property type="entry name" value="BNACNNG10540D PROTEIN"/>
    <property type="match status" value="1"/>
</dbReference>
<organism evidence="3 4">
    <name type="scientific">Datura stramonium</name>
    <name type="common">Jimsonweed</name>
    <name type="synonym">Common thornapple</name>
    <dbReference type="NCBI Taxonomy" id="4076"/>
    <lineage>
        <taxon>Eukaryota</taxon>
        <taxon>Viridiplantae</taxon>
        <taxon>Streptophyta</taxon>
        <taxon>Embryophyta</taxon>
        <taxon>Tracheophyta</taxon>
        <taxon>Spermatophyta</taxon>
        <taxon>Magnoliopsida</taxon>
        <taxon>eudicotyledons</taxon>
        <taxon>Gunneridae</taxon>
        <taxon>Pentapetalae</taxon>
        <taxon>asterids</taxon>
        <taxon>lamiids</taxon>
        <taxon>Solanales</taxon>
        <taxon>Solanaceae</taxon>
        <taxon>Solanoideae</taxon>
        <taxon>Datureae</taxon>
        <taxon>Datura</taxon>
    </lineage>
</organism>
<evidence type="ECO:0000256" key="1">
    <source>
        <dbReference type="SAM" id="MobiDB-lite"/>
    </source>
</evidence>
<dbReference type="InterPro" id="IPR006527">
    <property type="entry name" value="F-box-assoc_dom_typ1"/>
</dbReference>
<sequence>MLPVEELKEENSEVKRENPKSDDGLINQEDMKELELEVLSSEIEDFEVDIYSLKNDSWRRIDYSQNVVGLINSSKFVNRKLHWATYTTHLGFKKGWNITSFDLADEKWRKVEEPYYREEGDNILVLGVLGSDLSMICNNFTTDQVDVWVMTEYEFKESWIKMLTIDYTL</sequence>
<dbReference type="Pfam" id="PF07734">
    <property type="entry name" value="FBA_1"/>
    <property type="match status" value="1"/>
</dbReference>
<proteinExistence type="predicted"/>
<feature type="non-terminal residue" evidence="3">
    <location>
        <position position="169"/>
    </location>
</feature>
<feature type="region of interest" description="Disordered" evidence="1">
    <location>
        <begin position="1"/>
        <end position="27"/>
    </location>
</feature>
<evidence type="ECO:0000259" key="2">
    <source>
        <dbReference type="Pfam" id="PF07734"/>
    </source>
</evidence>
<evidence type="ECO:0000313" key="4">
    <source>
        <dbReference type="Proteomes" id="UP000823775"/>
    </source>
</evidence>
<dbReference type="PANTHER" id="PTHR31672:SF13">
    <property type="entry name" value="F-BOX PROTEIN CPR30-LIKE"/>
    <property type="match status" value="1"/>
</dbReference>
<feature type="domain" description="F-box associated beta-propeller type 1" evidence="2">
    <location>
        <begin position="41"/>
        <end position="164"/>
    </location>
</feature>
<keyword evidence="4" id="KW-1185">Reference proteome</keyword>
<name>A0ABS8ULN1_DATST</name>
<comment type="caution">
    <text evidence="3">The sequence shown here is derived from an EMBL/GenBank/DDBJ whole genome shotgun (WGS) entry which is preliminary data.</text>
</comment>
<dbReference type="EMBL" id="JACEIK010002210">
    <property type="protein sequence ID" value="MCD9559756.1"/>
    <property type="molecule type" value="Genomic_DNA"/>
</dbReference>
<dbReference type="Proteomes" id="UP000823775">
    <property type="component" value="Unassembled WGS sequence"/>
</dbReference>
<gene>
    <name evidence="3" type="ORF">HAX54_018001</name>
</gene>
<dbReference type="NCBIfam" id="TIGR01640">
    <property type="entry name" value="F_box_assoc_1"/>
    <property type="match status" value="1"/>
</dbReference>
<evidence type="ECO:0000313" key="3">
    <source>
        <dbReference type="EMBL" id="MCD9559756.1"/>
    </source>
</evidence>
<dbReference type="InterPro" id="IPR050796">
    <property type="entry name" value="SCF_F-box_component"/>
</dbReference>
<reference evidence="3 4" key="1">
    <citation type="journal article" date="2021" name="BMC Genomics">
        <title>Datura genome reveals duplications of psychoactive alkaloid biosynthetic genes and high mutation rate following tissue culture.</title>
        <authorList>
            <person name="Rajewski A."/>
            <person name="Carter-House D."/>
            <person name="Stajich J."/>
            <person name="Litt A."/>
        </authorList>
    </citation>
    <scope>NUCLEOTIDE SEQUENCE [LARGE SCALE GENOMIC DNA]</scope>
    <source>
        <strain evidence="3">AR-01</strain>
    </source>
</reference>